<dbReference type="RefSeq" id="WP_200338669.1">
    <property type="nucleotide sequence ID" value="NZ_NRRL01000001.1"/>
</dbReference>
<proteinExistence type="predicted"/>
<dbReference type="EMBL" id="NRRL01000001">
    <property type="protein sequence ID" value="MBK1666618.1"/>
    <property type="molecule type" value="Genomic_DNA"/>
</dbReference>
<comment type="caution">
    <text evidence="1">The sequence shown here is derived from an EMBL/GenBank/DDBJ whole genome shotgun (WGS) entry which is preliminary data.</text>
</comment>
<gene>
    <name evidence="1" type="ORF">CKO28_00990</name>
</gene>
<evidence type="ECO:0000313" key="1">
    <source>
        <dbReference type="EMBL" id="MBK1666618.1"/>
    </source>
</evidence>
<reference evidence="1 2" key="1">
    <citation type="journal article" date="2020" name="Microorganisms">
        <title>Osmotic Adaptation and Compatible Solute Biosynthesis of Phototrophic Bacteria as Revealed from Genome Analyses.</title>
        <authorList>
            <person name="Imhoff J.F."/>
            <person name="Rahn T."/>
            <person name="Kunzel S."/>
            <person name="Keller A."/>
            <person name="Neulinger S.C."/>
        </authorList>
    </citation>
    <scope>NUCLEOTIDE SEQUENCE [LARGE SCALE GENOMIC DNA]</scope>
    <source>
        <strain evidence="1 2">DSM 9895</strain>
    </source>
</reference>
<dbReference type="Proteomes" id="UP001296873">
    <property type="component" value="Unassembled WGS sequence"/>
</dbReference>
<organism evidence="1 2">
    <name type="scientific">Rhodovibrio sodomensis</name>
    <dbReference type="NCBI Taxonomy" id="1088"/>
    <lineage>
        <taxon>Bacteria</taxon>
        <taxon>Pseudomonadati</taxon>
        <taxon>Pseudomonadota</taxon>
        <taxon>Alphaproteobacteria</taxon>
        <taxon>Rhodospirillales</taxon>
        <taxon>Rhodovibrionaceae</taxon>
        <taxon>Rhodovibrio</taxon>
    </lineage>
</organism>
<evidence type="ECO:0000313" key="2">
    <source>
        <dbReference type="Proteomes" id="UP001296873"/>
    </source>
</evidence>
<name>A0ABS1DAJ7_9PROT</name>
<keyword evidence="2" id="KW-1185">Reference proteome</keyword>
<accession>A0ABS1DAJ7</accession>
<sequence length="81" mass="9539">MLIAPAPDPHRTIAERTRWRRWRAWYPVRVDGRTIWMRTVWRRDGRPLGLLPWTRDAHYRTAPLTCRQAATLPCGRACAAC</sequence>
<protein>
    <submittedName>
        <fullName evidence="1">Uncharacterized protein</fullName>
    </submittedName>
</protein>